<accession>A0ABX2TGA9</accession>
<keyword evidence="2" id="KW-0540">Nuclease</keyword>
<name>A0ABX2TGA9_9PROT</name>
<feature type="domain" description="HNH nuclease" evidence="1">
    <location>
        <begin position="20"/>
        <end position="71"/>
    </location>
</feature>
<dbReference type="InterPro" id="IPR003615">
    <property type="entry name" value="HNH_nuc"/>
</dbReference>
<dbReference type="InterPro" id="IPR002711">
    <property type="entry name" value="HNH"/>
</dbReference>
<protein>
    <submittedName>
        <fullName evidence="2">HNH endonuclease</fullName>
    </submittedName>
</protein>
<dbReference type="SMART" id="SM00507">
    <property type="entry name" value="HNHc"/>
    <property type="match status" value="1"/>
</dbReference>
<sequence length="81" mass="9188">MEDRARGSRHVRGYDAEWVKLRAAHLAKHPACAVCGTTAGVDVDHVQSIREAPHRRLDPMNLRTLCRLHHNRKTHGGRHTP</sequence>
<keyword evidence="2" id="KW-0255">Endonuclease</keyword>
<keyword evidence="2" id="KW-0378">Hydrolase</keyword>
<keyword evidence="3" id="KW-1185">Reference proteome</keyword>
<dbReference type="Gene3D" id="1.10.30.50">
    <property type="match status" value="1"/>
</dbReference>
<reference evidence="2 3" key="1">
    <citation type="submission" date="2020-05" db="EMBL/GenBank/DDBJ databases">
        <title>Azospirillum oleiclasticum sp. nov, a nitrogen-fixing and heavy crude oil-emulsifying bacterium isolated from the crude oil of Yumen Oilfield.</title>
        <authorList>
            <person name="Wu D."/>
            <person name="Cai M."/>
            <person name="Zhang X."/>
        </authorList>
    </citation>
    <scope>NUCLEOTIDE SEQUENCE [LARGE SCALE GENOMIC DNA]</scope>
    <source>
        <strain evidence="2 3">ROY-1-1-2</strain>
    </source>
</reference>
<dbReference type="CDD" id="cd00085">
    <property type="entry name" value="HNHc"/>
    <property type="match status" value="1"/>
</dbReference>
<evidence type="ECO:0000259" key="1">
    <source>
        <dbReference type="SMART" id="SM00507"/>
    </source>
</evidence>
<dbReference type="Pfam" id="PF01844">
    <property type="entry name" value="HNH"/>
    <property type="match status" value="1"/>
</dbReference>
<dbReference type="Proteomes" id="UP000584642">
    <property type="component" value="Unassembled WGS sequence"/>
</dbReference>
<dbReference type="GO" id="GO:0004519">
    <property type="term" value="F:endonuclease activity"/>
    <property type="evidence" value="ECO:0007669"/>
    <property type="project" value="UniProtKB-KW"/>
</dbReference>
<comment type="caution">
    <text evidence="2">The sequence shown here is derived from an EMBL/GenBank/DDBJ whole genome shotgun (WGS) entry which is preliminary data.</text>
</comment>
<evidence type="ECO:0000313" key="2">
    <source>
        <dbReference type="EMBL" id="NYZ21725.1"/>
    </source>
</evidence>
<proteinExistence type="predicted"/>
<dbReference type="EMBL" id="JABFDB010000013">
    <property type="protein sequence ID" value="NYZ21725.1"/>
    <property type="molecule type" value="Genomic_DNA"/>
</dbReference>
<gene>
    <name evidence="2" type="ORF">HND93_18580</name>
</gene>
<organism evidence="2 3">
    <name type="scientific">Azospirillum oleiclasticum</name>
    <dbReference type="NCBI Taxonomy" id="2735135"/>
    <lineage>
        <taxon>Bacteria</taxon>
        <taxon>Pseudomonadati</taxon>
        <taxon>Pseudomonadota</taxon>
        <taxon>Alphaproteobacteria</taxon>
        <taxon>Rhodospirillales</taxon>
        <taxon>Azospirillaceae</taxon>
        <taxon>Azospirillum</taxon>
    </lineage>
</organism>
<evidence type="ECO:0000313" key="3">
    <source>
        <dbReference type="Proteomes" id="UP000584642"/>
    </source>
</evidence>